<feature type="transmembrane region" description="Helical" evidence="1">
    <location>
        <begin position="38"/>
        <end position="55"/>
    </location>
</feature>
<feature type="transmembrane region" description="Helical" evidence="1">
    <location>
        <begin position="61"/>
        <end position="77"/>
    </location>
</feature>
<evidence type="ECO:0000313" key="2">
    <source>
        <dbReference type="EMBL" id="VVD01250.1"/>
    </source>
</evidence>
<keyword evidence="1" id="KW-0812">Transmembrane</keyword>
<dbReference type="EMBL" id="FZQP02005255">
    <property type="protein sequence ID" value="VVD01250.1"/>
    <property type="molecule type" value="Genomic_DNA"/>
</dbReference>
<protein>
    <submittedName>
        <fullName evidence="2">Uncharacterized protein</fullName>
    </submittedName>
</protein>
<sequence length="112" mass="12633">MLCDVPHFGRCCFCLPLRIGILVFGYINAKRILHLKIYYYYSLATVVATLIIEIVDAADTFMGLWMLEVLSAFILGLKGGSYENRLHDFVNGQVQVDANEVYPATTQPKEIV</sequence>
<organism evidence="2 3">
    <name type="scientific">Leptidea sinapis</name>
    <dbReference type="NCBI Taxonomy" id="189913"/>
    <lineage>
        <taxon>Eukaryota</taxon>
        <taxon>Metazoa</taxon>
        <taxon>Ecdysozoa</taxon>
        <taxon>Arthropoda</taxon>
        <taxon>Hexapoda</taxon>
        <taxon>Insecta</taxon>
        <taxon>Pterygota</taxon>
        <taxon>Neoptera</taxon>
        <taxon>Endopterygota</taxon>
        <taxon>Lepidoptera</taxon>
        <taxon>Glossata</taxon>
        <taxon>Ditrysia</taxon>
        <taxon>Papilionoidea</taxon>
        <taxon>Pieridae</taxon>
        <taxon>Dismorphiinae</taxon>
        <taxon>Leptidea</taxon>
    </lineage>
</organism>
<keyword evidence="1" id="KW-1133">Transmembrane helix</keyword>
<dbReference type="Proteomes" id="UP000324832">
    <property type="component" value="Unassembled WGS sequence"/>
</dbReference>
<name>A0A5E4QSW1_9NEOP</name>
<accession>A0A5E4QSW1</accession>
<keyword evidence="3" id="KW-1185">Reference proteome</keyword>
<gene>
    <name evidence="2" type="ORF">LSINAPIS_LOCUS11710</name>
</gene>
<dbReference type="AlphaFoldDB" id="A0A5E4QSW1"/>
<proteinExistence type="predicted"/>
<reference evidence="2 3" key="1">
    <citation type="submission" date="2017-07" db="EMBL/GenBank/DDBJ databases">
        <authorList>
            <person name="Talla V."/>
            <person name="Backstrom N."/>
        </authorList>
    </citation>
    <scope>NUCLEOTIDE SEQUENCE [LARGE SCALE GENOMIC DNA]</scope>
</reference>
<evidence type="ECO:0000256" key="1">
    <source>
        <dbReference type="SAM" id="Phobius"/>
    </source>
</evidence>
<evidence type="ECO:0000313" key="3">
    <source>
        <dbReference type="Proteomes" id="UP000324832"/>
    </source>
</evidence>
<keyword evidence="1" id="KW-0472">Membrane</keyword>